<sequence>MNGGLGVRLQVPTYPHLWRPERSRHAAFNAVCSALNRSVTGQMIDGTQDVRRTIACIRRRVARHIPSNNDGERFSSSYPRRSRSSRSGQSKAPVSRCNRSPEVFIHKM</sequence>
<protein>
    <submittedName>
        <fullName evidence="2">Uncharacterized protein</fullName>
    </submittedName>
</protein>
<feature type="compositionally biased region" description="Low complexity" evidence="1">
    <location>
        <begin position="74"/>
        <end position="90"/>
    </location>
</feature>
<reference evidence="2 3" key="2">
    <citation type="submission" date="2018-04" db="EMBL/GenBank/DDBJ databases">
        <title>OglaRS2 (Oryza glaberrima Reference Sequence Version 2).</title>
        <authorList>
            <person name="Zhang J."/>
            <person name="Kudrna D."/>
            <person name="Lee S."/>
            <person name="Talag J."/>
            <person name="Rajasekar S."/>
            <person name="Wing R.A."/>
        </authorList>
    </citation>
    <scope>NUCLEOTIDE SEQUENCE [LARGE SCALE GENOMIC DNA]</scope>
    <source>
        <strain evidence="2 3">cv. IRGC 96717</strain>
    </source>
</reference>
<evidence type="ECO:0000313" key="2">
    <source>
        <dbReference type="EnsemblPlants" id="ORGLA02G0238600.1"/>
    </source>
</evidence>
<reference evidence="2" key="1">
    <citation type="submission" date="2015-06" db="UniProtKB">
        <authorList>
            <consortium name="EnsemblPlants"/>
        </authorList>
    </citation>
    <scope>IDENTIFICATION</scope>
</reference>
<accession>I1P330</accession>
<keyword evidence="3" id="KW-1185">Reference proteome</keyword>
<dbReference type="Gramene" id="ORGLA02G0238600.1">
    <property type="protein sequence ID" value="ORGLA02G0238600.1"/>
    <property type="gene ID" value="ORGLA02G0238600"/>
</dbReference>
<proteinExistence type="predicted"/>
<name>I1P330_ORYGL</name>
<dbReference type="Proteomes" id="UP000007306">
    <property type="component" value="Chromosome 2"/>
</dbReference>
<organism evidence="2 3">
    <name type="scientific">Oryza glaberrima</name>
    <name type="common">African rice</name>
    <dbReference type="NCBI Taxonomy" id="4538"/>
    <lineage>
        <taxon>Eukaryota</taxon>
        <taxon>Viridiplantae</taxon>
        <taxon>Streptophyta</taxon>
        <taxon>Embryophyta</taxon>
        <taxon>Tracheophyta</taxon>
        <taxon>Spermatophyta</taxon>
        <taxon>Magnoliopsida</taxon>
        <taxon>Liliopsida</taxon>
        <taxon>Poales</taxon>
        <taxon>Poaceae</taxon>
        <taxon>BOP clade</taxon>
        <taxon>Oryzoideae</taxon>
        <taxon>Oryzeae</taxon>
        <taxon>Oryzinae</taxon>
        <taxon>Oryza</taxon>
    </lineage>
</organism>
<feature type="region of interest" description="Disordered" evidence="1">
    <location>
        <begin position="65"/>
        <end position="108"/>
    </location>
</feature>
<dbReference type="EnsemblPlants" id="ORGLA02G0238600.1">
    <property type="protein sequence ID" value="ORGLA02G0238600.1"/>
    <property type="gene ID" value="ORGLA02G0238600"/>
</dbReference>
<dbReference type="AlphaFoldDB" id="I1P330"/>
<evidence type="ECO:0000256" key="1">
    <source>
        <dbReference type="SAM" id="MobiDB-lite"/>
    </source>
</evidence>
<dbReference type="HOGENOM" id="CLU_2203752_0_0_1"/>
<evidence type="ECO:0000313" key="3">
    <source>
        <dbReference type="Proteomes" id="UP000007306"/>
    </source>
</evidence>